<feature type="binding site" evidence="9">
    <location>
        <begin position="46"/>
        <end position="48"/>
    </location>
    <ligand>
        <name>ATP</name>
        <dbReference type="ChEBI" id="CHEBI:30616"/>
    </ligand>
</feature>
<evidence type="ECO:0000256" key="3">
    <source>
        <dbReference type="ARBA" id="ARBA00022598"/>
    </source>
</evidence>
<feature type="binding site" evidence="9">
    <location>
        <begin position="52"/>
        <end position="58"/>
    </location>
    <ligand>
        <name>ATP</name>
        <dbReference type="ChEBI" id="CHEBI:30616"/>
    </ligand>
</feature>
<keyword evidence="7 9" id="KW-0030">Aminoacyl-tRNA synthetase</keyword>
<feature type="binding site" evidence="9">
    <location>
        <position position="223"/>
    </location>
    <ligand>
        <name>L-glutamine</name>
        <dbReference type="ChEBI" id="CHEBI:58359"/>
    </ligand>
</feature>
<evidence type="ECO:0000259" key="12">
    <source>
        <dbReference type="Pfam" id="PF03950"/>
    </source>
</evidence>
<evidence type="ECO:0000256" key="5">
    <source>
        <dbReference type="ARBA" id="ARBA00022840"/>
    </source>
</evidence>
<dbReference type="InterPro" id="IPR014729">
    <property type="entry name" value="Rossmann-like_a/b/a_fold"/>
</dbReference>
<comment type="similarity">
    <text evidence="1 9 10">Belongs to the class-I aminoacyl-tRNA synthetase family.</text>
</comment>
<feature type="domain" description="Glutamyl/glutaminyl-tRNA synthetase class Ib anti-codon binding" evidence="12">
    <location>
        <begin position="350"/>
        <end position="450"/>
    </location>
</feature>
<dbReference type="HAMAP" id="MF_00126">
    <property type="entry name" value="Gln_tRNA_synth"/>
    <property type="match status" value="1"/>
</dbReference>
<dbReference type="NCBIfam" id="NF011291">
    <property type="entry name" value="PRK14703.1"/>
    <property type="match status" value="1"/>
</dbReference>
<feature type="binding site" evidence="9">
    <location>
        <position position="242"/>
    </location>
    <ligand>
        <name>ATP</name>
        <dbReference type="ChEBI" id="CHEBI:30616"/>
    </ligand>
</feature>
<feature type="binding site" evidence="9">
    <location>
        <begin position="271"/>
        <end position="272"/>
    </location>
    <ligand>
        <name>ATP</name>
        <dbReference type="ChEBI" id="CHEBI:30616"/>
    </ligand>
</feature>
<evidence type="ECO:0000256" key="10">
    <source>
        <dbReference type="RuleBase" id="RU363037"/>
    </source>
</evidence>
<keyword evidence="6 9" id="KW-0648">Protein biosynthesis</keyword>
<dbReference type="InterPro" id="IPR001412">
    <property type="entry name" value="aa-tRNA-synth_I_CS"/>
</dbReference>
<dbReference type="GO" id="GO:0006425">
    <property type="term" value="P:glutaminyl-tRNA aminoacylation"/>
    <property type="evidence" value="ECO:0007669"/>
    <property type="project" value="UniProtKB-UniRule"/>
</dbReference>
<evidence type="ECO:0000256" key="9">
    <source>
        <dbReference type="HAMAP-Rule" id="MF_00126"/>
    </source>
</evidence>
<keyword evidence="2 9" id="KW-0963">Cytoplasm</keyword>
<evidence type="ECO:0000256" key="4">
    <source>
        <dbReference type="ARBA" id="ARBA00022741"/>
    </source>
</evidence>
<dbReference type="Gene3D" id="2.40.240.10">
    <property type="entry name" value="Ribosomal Protein L25, Chain P"/>
    <property type="match status" value="2"/>
</dbReference>
<dbReference type="InterPro" id="IPR022861">
    <property type="entry name" value="Gln_tRNA_ligase_bac"/>
</dbReference>
<dbReference type="RefSeq" id="WP_181552007.1">
    <property type="nucleotide sequence ID" value="NZ_JACDUS010000009.1"/>
</dbReference>
<evidence type="ECO:0000259" key="11">
    <source>
        <dbReference type="Pfam" id="PF00749"/>
    </source>
</evidence>
<dbReference type="InterPro" id="IPR020061">
    <property type="entry name" value="Glu_tRNA_lig_a-bdl"/>
</dbReference>
<comment type="caution">
    <text evidence="14">The sequence shown here is derived from an EMBL/GenBank/DDBJ whole genome shotgun (WGS) entry which is preliminary data.</text>
</comment>
<evidence type="ECO:0000259" key="13">
    <source>
        <dbReference type="Pfam" id="PF20974"/>
    </source>
</evidence>
<evidence type="ECO:0000256" key="8">
    <source>
        <dbReference type="ARBA" id="ARBA00048270"/>
    </source>
</evidence>
<dbReference type="SUPFAM" id="SSF52374">
    <property type="entry name" value="Nucleotidylyl transferase"/>
    <property type="match status" value="1"/>
</dbReference>
<comment type="subunit">
    <text evidence="9">Monomer.</text>
</comment>
<feature type="domain" description="Glutamyl/glutaminyl-tRNA synthetase class Ib catalytic" evidence="11">
    <location>
        <begin position="39"/>
        <end position="347"/>
    </location>
</feature>
<dbReference type="Gene3D" id="3.90.800.10">
    <property type="entry name" value="Glutamyl-tRNA Synthetase, Domain 3"/>
    <property type="match status" value="1"/>
</dbReference>
<dbReference type="InterPro" id="IPR020058">
    <property type="entry name" value="Glu/Gln-tRNA-synth_Ib_cat-dom"/>
</dbReference>
<dbReference type="InterPro" id="IPR011035">
    <property type="entry name" value="Ribosomal_bL25/Gln-tRNA_synth"/>
</dbReference>
<dbReference type="NCBIfam" id="TIGR00440">
    <property type="entry name" value="glnS"/>
    <property type="match status" value="1"/>
</dbReference>
<keyword evidence="5 9" id="KW-0067">ATP-binding</keyword>
<dbReference type="FunFam" id="2.40.240.10:FF:000001">
    <property type="entry name" value="Glutamine--tRNA ligase"/>
    <property type="match status" value="1"/>
</dbReference>
<dbReference type="InterPro" id="IPR049437">
    <property type="entry name" value="tRNA-synt_1c_C2"/>
</dbReference>
<dbReference type="EC" id="6.1.1.18" evidence="9"/>
<dbReference type="FunFam" id="1.10.1160.10:FF:000001">
    <property type="entry name" value="Glutamine--tRNA ligase"/>
    <property type="match status" value="1"/>
</dbReference>
<dbReference type="InterPro" id="IPR050132">
    <property type="entry name" value="Gln/Glu-tRNA_Ligase"/>
</dbReference>
<dbReference type="InterPro" id="IPR020056">
    <property type="entry name" value="Rbsml_bL25/Gln-tRNA_synth_N"/>
</dbReference>
<dbReference type="InterPro" id="IPR020059">
    <property type="entry name" value="Glu/Gln-tRNA-synth_Ib_codon-bd"/>
</dbReference>
<sequence>MSQNHDAQKTSETRKQPGSHFIKHIIEADLESGKYDGRVVTRFPPEPNGYLHIGHAKSICLNFGLALQYQGRCHLRFDDTNPMKEEMEYVESIKEDVRWLGFDWQEREYYTSDYFQQLWEFAVALVKNGDAYVDSLSSDQIRQYRGTLSEPGRPSPYRDRSVEENLELFEKMRRGEFAEGECVLRAKIDMAASNIIMRDPTLYRIRQKSHHRTGEKWCIYPMYDFAHCLSDSIEGITHSICTLEFENNRELYDWILDRLNAYHPQQIEFARLNLSHTVLSKRKLIELVRQKYVDGWDDPRMPTISGLRRRGYSPGAIRDFCDRIGVARRDSMVDLALLEHCVRQELNKTAMRVMGVLHPLRVVIENYPEDQSEMLSAVNNPEDESMGNRQIPFSRVLYIERGDFMEDPPKKFFRLAPGREVRLRYAYFIQCEQVVRDENGEIAELRCTYDPETRGGDAPDGRKVKATLHWVSAAHALQAAVRLYDHLFTVENPAEQPDFLEVLNPDSLETLTGCMLEPGLAKAAAGQRYQFERLGYFSVDPKDSAPGQPVFNRIVTLRDTWAKIQKAQKQQN</sequence>
<evidence type="ECO:0000313" key="15">
    <source>
        <dbReference type="Proteomes" id="UP000525298"/>
    </source>
</evidence>
<organism evidence="14 15">
    <name type="scientific">Desulfosalsimonas propionicica</name>
    <dbReference type="NCBI Taxonomy" id="332175"/>
    <lineage>
        <taxon>Bacteria</taxon>
        <taxon>Pseudomonadati</taxon>
        <taxon>Thermodesulfobacteriota</taxon>
        <taxon>Desulfobacteria</taxon>
        <taxon>Desulfobacterales</taxon>
        <taxon>Desulfosalsimonadaceae</taxon>
        <taxon>Desulfosalsimonas</taxon>
    </lineage>
</organism>
<accession>A0A7W0CAY3</accession>
<dbReference type="Gene3D" id="1.10.1160.10">
    <property type="entry name" value="Glutamyl-trna Synthetase, Domain 2"/>
    <property type="match status" value="1"/>
</dbReference>
<keyword evidence="3 9" id="KW-0436">Ligase</keyword>
<comment type="subcellular location">
    <subcellularLocation>
        <location evidence="9">Cytoplasm</location>
    </subcellularLocation>
</comment>
<gene>
    <name evidence="9" type="primary">glnS</name>
    <name evidence="14" type="ORF">HNR65_002715</name>
</gene>
<protein>
    <recommendedName>
        <fullName evidence="9">Glutamine--tRNA ligase</fullName>
        <ecNumber evidence="9">6.1.1.18</ecNumber>
    </recommendedName>
    <alternativeName>
        <fullName evidence="9">Glutaminyl-tRNA synthetase</fullName>
        <shortName evidence="9">GlnRS</shortName>
    </alternativeName>
</protein>
<feature type="binding site" evidence="9">
    <location>
        <begin position="279"/>
        <end position="281"/>
    </location>
    <ligand>
        <name>ATP</name>
        <dbReference type="ChEBI" id="CHEBI:30616"/>
    </ligand>
</feature>
<dbReference type="FunFam" id="3.40.50.620:FF:000037">
    <property type="entry name" value="Glutamine--tRNA ligase cytoplasmic"/>
    <property type="match status" value="1"/>
</dbReference>
<dbReference type="PROSITE" id="PS00178">
    <property type="entry name" value="AA_TRNA_LIGASE_I"/>
    <property type="match status" value="1"/>
</dbReference>
<dbReference type="CDD" id="cd00807">
    <property type="entry name" value="GlnRS_core"/>
    <property type="match status" value="1"/>
</dbReference>
<dbReference type="GO" id="GO:0005524">
    <property type="term" value="F:ATP binding"/>
    <property type="evidence" value="ECO:0007669"/>
    <property type="project" value="UniProtKB-UniRule"/>
</dbReference>
<comment type="catalytic activity">
    <reaction evidence="8 9">
        <text>tRNA(Gln) + L-glutamine + ATP = L-glutaminyl-tRNA(Gln) + AMP + diphosphate</text>
        <dbReference type="Rhea" id="RHEA:20121"/>
        <dbReference type="Rhea" id="RHEA-COMP:9662"/>
        <dbReference type="Rhea" id="RHEA-COMP:9681"/>
        <dbReference type="ChEBI" id="CHEBI:30616"/>
        <dbReference type="ChEBI" id="CHEBI:33019"/>
        <dbReference type="ChEBI" id="CHEBI:58359"/>
        <dbReference type="ChEBI" id="CHEBI:78442"/>
        <dbReference type="ChEBI" id="CHEBI:78521"/>
        <dbReference type="ChEBI" id="CHEBI:456215"/>
        <dbReference type="EC" id="6.1.1.18"/>
    </reaction>
</comment>
<feature type="domain" description="tRNA synthetases class I (E and Q) anti-codon binding" evidence="13">
    <location>
        <begin position="467"/>
        <end position="540"/>
    </location>
</feature>
<dbReference type="GO" id="GO:0005829">
    <property type="term" value="C:cytosol"/>
    <property type="evidence" value="ECO:0007669"/>
    <property type="project" value="TreeGrafter"/>
</dbReference>
<dbReference type="EMBL" id="JACDUS010000009">
    <property type="protein sequence ID" value="MBA2882368.1"/>
    <property type="molecule type" value="Genomic_DNA"/>
</dbReference>
<evidence type="ECO:0000256" key="2">
    <source>
        <dbReference type="ARBA" id="ARBA00022490"/>
    </source>
</evidence>
<name>A0A7W0CAY3_9BACT</name>
<dbReference type="AlphaFoldDB" id="A0A7W0CAY3"/>
<dbReference type="InterPro" id="IPR004514">
    <property type="entry name" value="Gln-tRNA-synth"/>
</dbReference>
<dbReference type="PANTHER" id="PTHR43097:SF5">
    <property type="entry name" value="GLUTAMATE--TRNA LIGASE"/>
    <property type="match status" value="1"/>
</dbReference>
<feature type="short sequence motif" description="'KMSKS' region" evidence="9">
    <location>
        <begin position="278"/>
        <end position="282"/>
    </location>
</feature>
<keyword evidence="15" id="KW-1185">Reference proteome</keyword>
<dbReference type="Gene3D" id="3.40.50.620">
    <property type="entry name" value="HUPs"/>
    <property type="match status" value="1"/>
</dbReference>
<dbReference type="Pfam" id="PF03950">
    <property type="entry name" value="tRNA-synt_1c_C"/>
    <property type="match status" value="1"/>
</dbReference>
<dbReference type="GO" id="GO:0004819">
    <property type="term" value="F:glutamine-tRNA ligase activity"/>
    <property type="evidence" value="ECO:0007669"/>
    <property type="project" value="UniProtKB-UniRule"/>
</dbReference>
<comment type="caution">
    <text evidence="9">Lacks conserved residue(s) required for the propagation of feature annotation.</text>
</comment>
<dbReference type="GO" id="GO:0006424">
    <property type="term" value="P:glutamyl-tRNA aminoacylation"/>
    <property type="evidence" value="ECO:0007669"/>
    <property type="project" value="UniProtKB-UniRule"/>
</dbReference>
<feature type="binding site" evidence="9">
    <location>
        <position position="78"/>
    </location>
    <ligand>
        <name>L-glutamine</name>
        <dbReference type="ChEBI" id="CHEBI:58359"/>
    </ligand>
</feature>
<evidence type="ECO:0000256" key="1">
    <source>
        <dbReference type="ARBA" id="ARBA00005594"/>
    </source>
</evidence>
<evidence type="ECO:0000256" key="7">
    <source>
        <dbReference type="ARBA" id="ARBA00023146"/>
    </source>
</evidence>
<evidence type="ECO:0000313" key="14">
    <source>
        <dbReference type="EMBL" id="MBA2882368.1"/>
    </source>
</evidence>
<dbReference type="PRINTS" id="PR00987">
    <property type="entry name" value="TRNASYNTHGLU"/>
</dbReference>
<evidence type="ECO:0000256" key="6">
    <source>
        <dbReference type="ARBA" id="ARBA00022917"/>
    </source>
</evidence>
<dbReference type="PANTHER" id="PTHR43097">
    <property type="entry name" value="GLUTAMINE-TRNA LIGASE"/>
    <property type="match status" value="1"/>
</dbReference>
<dbReference type="SUPFAM" id="SSF50715">
    <property type="entry name" value="Ribosomal protein L25-like"/>
    <property type="match status" value="1"/>
</dbReference>
<dbReference type="FunFam" id="3.90.800.10:FF:000001">
    <property type="entry name" value="Glutamine--tRNA ligase"/>
    <property type="match status" value="1"/>
</dbReference>
<dbReference type="Pfam" id="PF00749">
    <property type="entry name" value="tRNA-synt_1c"/>
    <property type="match status" value="1"/>
</dbReference>
<dbReference type="InterPro" id="IPR000924">
    <property type="entry name" value="Glu/Gln-tRNA-synth"/>
</dbReference>
<reference evidence="14 15" key="1">
    <citation type="submission" date="2020-07" db="EMBL/GenBank/DDBJ databases">
        <title>Genomic Encyclopedia of Type Strains, Phase IV (KMG-IV): sequencing the most valuable type-strain genomes for metagenomic binning, comparative biology and taxonomic classification.</title>
        <authorList>
            <person name="Goeker M."/>
        </authorList>
    </citation>
    <scope>NUCLEOTIDE SEQUENCE [LARGE SCALE GENOMIC DNA]</scope>
    <source>
        <strain evidence="14 15">DSM 17721</strain>
    </source>
</reference>
<keyword evidence="4 9" id="KW-0547">Nucleotide-binding</keyword>
<proteinExistence type="inferred from homology"/>
<dbReference type="Pfam" id="PF20974">
    <property type="entry name" value="tRNA-synt_1c_C2"/>
    <property type="match status" value="1"/>
</dbReference>
<dbReference type="Proteomes" id="UP000525298">
    <property type="component" value="Unassembled WGS sequence"/>
</dbReference>
<feature type="short sequence motif" description="'HIGH' region" evidence="9">
    <location>
        <begin position="45"/>
        <end position="55"/>
    </location>
</feature>